<accession>A0ABQ9DXU1</accession>
<dbReference type="Proteomes" id="UP001145742">
    <property type="component" value="Unassembled WGS sequence"/>
</dbReference>
<dbReference type="EMBL" id="WHWB01032028">
    <property type="protein sequence ID" value="KAJ7427195.1"/>
    <property type="molecule type" value="Genomic_DNA"/>
</dbReference>
<evidence type="ECO:0000313" key="2">
    <source>
        <dbReference type="Proteomes" id="UP001145742"/>
    </source>
</evidence>
<comment type="caution">
    <text evidence="1">The sequence shown here is derived from an EMBL/GenBank/DDBJ whole genome shotgun (WGS) entry which is preliminary data.</text>
</comment>
<dbReference type="PANTHER" id="PTHR33332">
    <property type="entry name" value="REVERSE TRANSCRIPTASE DOMAIN-CONTAINING PROTEIN"/>
    <property type="match status" value="1"/>
</dbReference>
<keyword evidence="2" id="KW-1185">Reference proteome</keyword>
<evidence type="ECO:0000313" key="1">
    <source>
        <dbReference type="EMBL" id="KAJ7427195.1"/>
    </source>
</evidence>
<protein>
    <recommendedName>
        <fullName evidence="3">Rna-directed dna polymerase from mobile element jockey-like</fullName>
    </recommendedName>
</protein>
<sequence>MDWLEGRKSADDTTLYGKMDTLEGRFTLEEDLDGLEKWVNKNLMKFNKDKHKVLLLEKHNPTSNGRIAATCEADGFKKELQILYISDKRKTKESVCLLMEDTADLVSKDVDKSKTYQSHLSACQDYGEGHPGSCAKAYGIRRRTWNKEETGDSQYDFVQGKLCLRNLVAFYDGVTKKVTDITCLELWKECDTVHHDILEPQLETHGFDGQTTQWIRNWLHGHTQRVAVSRSVSKWKPVESALLQGSVFWPVLFNIFASGMDRGMKYTLSQFANDSTLLGEVRDTIQRDLDRL</sequence>
<proteinExistence type="predicted"/>
<reference evidence="1" key="1">
    <citation type="submission" date="2019-10" db="EMBL/GenBank/DDBJ databases">
        <authorList>
            <person name="Soares A.E.R."/>
            <person name="Aleixo A."/>
            <person name="Schneider P."/>
            <person name="Miyaki C.Y."/>
            <person name="Schneider M.P."/>
            <person name="Mello C."/>
            <person name="Vasconcelos A.T.R."/>
        </authorList>
    </citation>
    <scope>NUCLEOTIDE SEQUENCE</scope>
    <source>
        <tissue evidence="1">Muscle</tissue>
    </source>
</reference>
<gene>
    <name evidence="1" type="ORF">WISP_08990</name>
</gene>
<name>A0ABQ9DXU1_9PASS</name>
<organism evidence="1 2">
    <name type="scientific">Willisornis vidua</name>
    <name type="common">Xingu scale-backed antbird</name>
    <dbReference type="NCBI Taxonomy" id="1566151"/>
    <lineage>
        <taxon>Eukaryota</taxon>
        <taxon>Metazoa</taxon>
        <taxon>Chordata</taxon>
        <taxon>Craniata</taxon>
        <taxon>Vertebrata</taxon>
        <taxon>Euteleostomi</taxon>
        <taxon>Archelosauria</taxon>
        <taxon>Archosauria</taxon>
        <taxon>Dinosauria</taxon>
        <taxon>Saurischia</taxon>
        <taxon>Theropoda</taxon>
        <taxon>Coelurosauria</taxon>
        <taxon>Aves</taxon>
        <taxon>Neognathae</taxon>
        <taxon>Neoaves</taxon>
        <taxon>Telluraves</taxon>
        <taxon>Australaves</taxon>
        <taxon>Passeriformes</taxon>
        <taxon>Thamnophilidae</taxon>
        <taxon>Willisornis</taxon>
    </lineage>
</organism>
<evidence type="ECO:0008006" key="3">
    <source>
        <dbReference type="Google" id="ProtNLM"/>
    </source>
</evidence>